<feature type="region of interest" description="Disordered" evidence="1">
    <location>
        <begin position="86"/>
        <end position="116"/>
    </location>
</feature>
<dbReference type="GO" id="GO:0032587">
    <property type="term" value="C:ruffle membrane"/>
    <property type="evidence" value="ECO:0007669"/>
    <property type="project" value="TreeGrafter"/>
</dbReference>
<dbReference type="EMBL" id="KB320859">
    <property type="protein sequence ID" value="ELW61762.1"/>
    <property type="molecule type" value="Genomic_DNA"/>
</dbReference>
<dbReference type="InParanoid" id="L9KKT9"/>
<keyword evidence="3" id="KW-1185">Reference proteome</keyword>
<dbReference type="GO" id="GO:1900029">
    <property type="term" value="P:positive regulation of ruffle assembly"/>
    <property type="evidence" value="ECO:0007669"/>
    <property type="project" value="TreeGrafter"/>
</dbReference>
<accession>L9KKT9</accession>
<reference evidence="3" key="2">
    <citation type="journal article" date="2013" name="Nat. Commun.">
        <title>Genome of the Chinese tree shrew.</title>
        <authorList>
            <person name="Fan Y."/>
            <person name="Huang Z.Y."/>
            <person name="Cao C.C."/>
            <person name="Chen C.S."/>
            <person name="Chen Y.X."/>
            <person name="Fan D.D."/>
            <person name="He J."/>
            <person name="Hou H.L."/>
            <person name="Hu L."/>
            <person name="Hu X.T."/>
            <person name="Jiang X.T."/>
            <person name="Lai R."/>
            <person name="Lang Y.S."/>
            <person name="Liang B."/>
            <person name="Liao S.G."/>
            <person name="Mu D."/>
            <person name="Ma Y.Y."/>
            <person name="Niu Y.Y."/>
            <person name="Sun X.Q."/>
            <person name="Xia J.Q."/>
            <person name="Xiao J."/>
            <person name="Xiong Z.Q."/>
            <person name="Xu L."/>
            <person name="Yang L."/>
            <person name="Zhang Y."/>
            <person name="Zhao W."/>
            <person name="Zhao X.D."/>
            <person name="Zheng Y.T."/>
            <person name="Zhou J.M."/>
            <person name="Zhu Y.B."/>
            <person name="Zhang G.J."/>
            <person name="Wang J."/>
            <person name="Yao Y.G."/>
        </authorList>
    </citation>
    <scope>NUCLEOTIDE SEQUENCE [LARGE SCALE GENOMIC DNA]</scope>
</reference>
<dbReference type="GO" id="GO:0007266">
    <property type="term" value="P:Rho protein signal transduction"/>
    <property type="evidence" value="ECO:0007669"/>
    <property type="project" value="TreeGrafter"/>
</dbReference>
<evidence type="ECO:0000313" key="2">
    <source>
        <dbReference type="EMBL" id="ELW61762.1"/>
    </source>
</evidence>
<organism evidence="2 3">
    <name type="scientific">Tupaia chinensis</name>
    <name type="common">Chinese tree shrew</name>
    <name type="synonym">Tupaia belangeri chinensis</name>
    <dbReference type="NCBI Taxonomy" id="246437"/>
    <lineage>
        <taxon>Eukaryota</taxon>
        <taxon>Metazoa</taxon>
        <taxon>Chordata</taxon>
        <taxon>Craniata</taxon>
        <taxon>Vertebrata</taxon>
        <taxon>Euteleostomi</taxon>
        <taxon>Mammalia</taxon>
        <taxon>Eutheria</taxon>
        <taxon>Euarchontoglires</taxon>
        <taxon>Scandentia</taxon>
        <taxon>Tupaiidae</taxon>
        <taxon>Tupaia</taxon>
    </lineage>
</organism>
<dbReference type="GO" id="GO:0035023">
    <property type="term" value="P:regulation of Rho protein signal transduction"/>
    <property type="evidence" value="ECO:0007669"/>
    <property type="project" value="TreeGrafter"/>
</dbReference>
<protein>
    <submittedName>
        <fullName evidence="2">Epidermal growth factor receptor kinase substrate 8</fullName>
    </submittedName>
</protein>
<proteinExistence type="predicted"/>
<keyword evidence="2" id="KW-0418">Kinase</keyword>
<dbReference type="AlphaFoldDB" id="L9KKT9"/>
<evidence type="ECO:0000313" key="3">
    <source>
        <dbReference type="Proteomes" id="UP000011518"/>
    </source>
</evidence>
<dbReference type="GO" id="GO:0031982">
    <property type="term" value="C:vesicle"/>
    <property type="evidence" value="ECO:0007669"/>
    <property type="project" value="TreeGrafter"/>
</dbReference>
<keyword evidence="2" id="KW-0675">Receptor</keyword>
<name>L9KKT9_TUPCH</name>
<sequence length="168" mass="18681">MSAKDYPQSTPVYPSTLQLMAAHSAPTQRALSRPGEAAAAFKPTPNCHVDRNYDPVKTRPKKYATSKFDFMARNSSELSVLKDDVLENSSSSDSAGSFVRDSQRHKPLPVDPRKSQMEEVQDELILRLTTGQSVAQRFHVPWQNVPLSISLTTPPDVKARLQLKGFTL</sequence>
<dbReference type="Proteomes" id="UP000011518">
    <property type="component" value="Unassembled WGS sequence"/>
</dbReference>
<keyword evidence="2" id="KW-0808">Transferase</keyword>
<dbReference type="PANTHER" id="PTHR12287:SF21">
    <property type="entry name" value="EPIDERMAL GROWTH FACTOR RECEPTOR KINASE SUBSTRATE 8"/>
    <property type="match status" value="1"/>
</dbReference>
<dbReference type="InterPro" id="IPR036028">
    <property type="entry name" value="SH3-like_dom_sf"/>
</dbReference>
<dbReference type="GO" id="GO:0003779">
    <property type="term" value="F:actin binding"/>
    <property type="evidence" value="ECO:0007669"/>
    <property type="project" value="TreeGrafter"/>
</dbReference>
<evidence type="ECO:0000256" key="1">
    <source>
        <dbReference type="SAM" id="MobiDB-lite"/>
    </source>
</evidence>
<dbReference type="GO" id="GO:0016301">
    <property type="term" value="F:kinase activity"/>
    <property type="evidence" value="ECO:0007669"/>
    <property type="project" value="UniProtKB-KW"/>
</dbReference>
<dbReference type="SUPFAM" id="SSF50044">
    <property type="entry name" value="SH3-domain"/>
    <property type="match status" value="1"/>
</dbReference>
<gene>
    <name evidence="2" type="ORF">TREES_T100005540</name>
</gene>
<dbReference type="STRING" id="246437.L9KKT9"/>
<dbReference type="PANTHER" id="PTHR12287">
    <property type="entry name" value="EPIDERMAL GROWTH FACTOR RECEPTOR KINASE SUBSTRATE EPS8-RELATED PROTEIN"/>
    <property type="match status" value="1"/>
</dbReference>
<reference evidence="3" key="1">
    <citation type="submission" date="2012-07" db="EMBL/GenBank/DDBJ databases">
        <title>Genome of the Chinese tree shrew, a rising model animal genetically related to primates.</title>
        <authorList>
            <person name="Zhang G."/>
            <person name="Fan Y."/>
            <person name="Yao Y."/>
            <person name="Huang Z."/>
        </authorList>
    </citation>
    <scope>NUCLEOTIDE SEQUENCE [LARGE SCALE GENOMIC DNA]</scope>
</reference>
<dbReference type="InterPro" id="IPR039801">
    <property type="entry name" value="EPS8-like"/>
</dbReference>